<feature type="transmembrane region" description="Helical" evidence="2">
    <location>
        <begin position="74"/>
        <end position="93"/>
    </location>
</feature>
<protein>
    <submittedName>
        <fullName evidence="3">Uncharacterized protein</fullName>
    </submittedName>
</protein>
<feature type="compositionally biased region" description="Basic and acidic residues" evidence="1">
    <location>
        <begin position="19"/>
        <end position="30"/>
    </location>
</feature>
<keyword evidence="2" id="KW-1133">Transmembrane helix</keyword>
<dbReference type="RefSeq" id="WP_168521277.1">
    <property type="nucleotide sequence ID" value="NZ_JAAXLS010000045.1"/>
</dbReference>
<comment type="caution">
    <text evidence="3">The sequence shown here is derived from an EMBL/GenBank/DDBJ whole genome shotgun (WGS) entry which is preliminary data.</text>
</comment>
<keyword evidence="2" id="KW-0472">Membrane</keyword>
<reference evidence="3 4" key="1">
    <citation type="submission" date="2020-04" db="EMBL/GenBank/DDBJ databases">
        <title>Novel species.</title>
        <authorList>
            <person name="Teo W.F.A."/>
            <person name="Lipun K."/>
            <person name="Srisuk N."/>
            <person name="Duangmal K."/>
        </authorList>
    </citation>
    <scope>NUCLEOTIDE SEQUENCE [LARGE SCALE GENOMIC DNA]</scope>
    <source>
        <strain evidence="3 4">K13G38</strain>
    </source>
</reference>
<evidence type="ECO:0000256" key="2">
    <source>
        <dbReference type="SAM" id="Phobius"/>
    </source>
</evidence>
<keyword evidence="4" id="KW-1185">Reference proteome</keyword>
<proteinExistence type="predicted"/>
<keyword evidence="2" id="KW-0812">Transmembrane</keyword>
<organism evidence="3 4">
    <name type="scientific">Amycolatopsis acididurans</name>
    <dbReference type="NCBI Taxonomy" id="2724524"/>
    <lineage>
        <taxon>Bacteria</taxon>
        <taxon>Bacillati</taxon>
        <taxon>Actinomycetota</taxon>
        <taxon>Actinomycetes</taxon>
        <taxon>Pseudonocardiales</taxon>
        <taxon>Pseudonocardiaceae</taxon>
        <taxon>Amycolatopsis</taxon>
    </lineage>
</organism>
<evidence type="ECO:0000313" key="3">
    <source>
        <dbReference type="EMBL" id="NKQ57945.1"/>
    </source>
</evidence>
<evidence type="ECO:0000313" key="4">
    <source>
        <dbReference type="Proteomes" id="UP000715441"/>
    </source>
</evidence>
<name>A0ABX1JDS8_9PSEU</name>
<sequence>MVQPLNIAAGEYVRYRVRPPPEERVTAKERRQQRKQRRDARFGDRELKGWQWLLFPVLLAGALVVGFVGEAVEALVALLRLVVWLVLLPFWFAELLARGAMGVPLWLARVTGLAGERRRAVRCLP</sequence>
<accession>A0ABX1JDS8</accession>
<feature type="transmembrane region" description="Helical" evidence="2">
    <location>
        <begin position="50"/>
        <end position="68"/>
    </location>
</feature>
<gene>
    <name evidence="3" type="ORF">HFP15_34300</name>
</gene>
<dbReference type="EMBL" id="JAAXLS010000045">
    <property type="protein sequence ID" value="NKQ57945.1"/>
    <property type="molecule type" value="Genomic_DNA"/>
</dbReference>
<feature type="region of interest" description="Disordered" evidence="1">
    <location>
        <begin position="19"/>
        <end position="40"/>
    </location>
</feature>
<evidence type="ECO:0000256" key="1">
    <source>
        <dbReference type="SAM" id="MobiDB-lite"/>
    </source>
</evidence>
<dbReference type="Proteomes" id="UP000715441">
    <property type="component" value="Unassembled WGS sequence"/>
</dbReference>